<dbReference type="Gene3D" id="3.40.30.20">
    <property type="match status" value="1"/>
</dbReference>
<reference evidence="3 4" key="1">
    <citation type="submission" date="2014-04" db="EMBL/GenBank/DDBJ databases">
        <authorList>
            <consortium name="DOE Joint Genome Institute"/>
            <person name="Kuo A."/>
            <person name="Kohler A."/>
            <person name="Costa M.D."/>
            <person name="Nagy L.G."/>
            <person name="Floudas D."/>
            <person name="Copeland A."/>
            <person name="Barry K.W."/>
            <person name="Cichocki N."/>
            <person name="Veneault-Fourrey C."/>
            <person name="LaButti K."/>
            <person name="Lindquist E.A."/>
            <person name="Lipzen A."/>
            <person name="Lundell T."/>
            <person name="Morin E."/>
            <person name="Murat C."/>
            <person name="Sun H."/>
            <person name="Tunlid A."/>
            <person name="Henrissat B."/>
            <person name="Grigoriev I.V."/>
            <person name="Hibbett D.S."/>
            <person name="Martin F."/>
            <person name="Nordberg H.P."/>
            <person name="Cantor M.N."/>
            <person name="Hua S.X."/>
        </authorList>
    </citation>
    <scope>NUCLEOTIDE SEQUENCE [LARGE SCALE GENOMIC DNA]</scope>
    <source>
        <strain evidence="3 4">Marx 270</strain>
    </source>
</reference>
<dbReference type="EMBL" id="KN831958">
    <property type="protein sequence ID" value="KIO07910.1"/>
    <property type="molecule type" value="Genomic_DNA"/>
</dbReference>
<feature type="domain" description="Phenol hydroxylase-like C-terminal dimerisation" evidence="2">
    <location>
        <begin position="116"/>
        <end position="201"/>
    </location>
</feature>
<reference evidence="4" key="2">
    <citation type="submission" date="2015-01" db="EMBL/GenBank/DDBJ databases">
        <title>Evolutionary Origins and Diversification of the Mycorrhizal Mutualists.</title>
        <authorList>
            <consortium name="DOE Joint Genome Institute"/>
            <consortium name="Mycorrhizal Genomics Consortium"/>
            <person name="Kohler A."/>
            <person name="Kuo A."/>
            <person name="Nagy L.G."/>
            <person name="Floudas D."/>
            <person name="Copeland A."/>
            <person name="Barry K.W."/>
            <person name="Cichocki N."/>
            <person name="Veneault-Fourrey C."/>
            <person name="LaButti K."/>
            <person name="Lindquist E.A."/>
            <person name="Lipzen A."/>
            <person name="Lundell T."/>
            <person name="Morin E."/>
            <person name="Murat C."/>
            <person name="Riley R."/>
            <person name="Ohm R."/>
            <person name="Sun H."/>
            <person name="Tunlid A."/>
            <person name="Henrissat B."/>
            <person name="Grigoriev I.V."/>
            <person name="Hibbett D.S."/>
            <person name="Martin F."/>
        </authorList>
    </citation>
    <scope>NUCLEOTIDE SEQUENCE [LARGE SCALE GENOMIC DNA]</scope>
    <source>
        <strain evidence="4">Marx 270</strain>
    </source>
</reference>
<dbReference type="InterPro" id="IPR036249">
    <property type="entry name" value="Thioredoxin-like_sf"/>
</dbReference>
<evidence type="ECO:0000256" key="1">
    <source>
        <dbReference type="ARBA" id="ARBA00023002"/>
    </source>
</evidence>
<dbReference type="AlphaFoldDB" id="A0A0C3P4E6"/>
<dbReference type="SUPFAM" id="SSF52833">
    <property type="entry name" value="Thioredoxin-like"/>
    <property type="match status" value="1"/>
</dbReference>
<dbReference type="InterPro" id="IPR038220">
    <property type="entry name" value="PHOX_C_sf"/>
</dbReference>
<sequence length="213" mass="22767">MRRGKNTYILGVNNPTSPIVIHEFAPTSVVSVVHSAYGDISEGVLRSGDRAPDAPGLVPIVSPNRASCNISSSSQSIGMAGSIRIFASTDHAVIVFAPTLAVPDVRLVLVVLDQNTRKQLVRRVIMLPGPLSEADGRVEMSSEEDQAIDMDVLVDQAGHAYRGYVIEKQDIKVVVVRPDGVVGANVRGAAGLERYFEGVFRTRGGMCVAEDVV</sequence>
<dbReference type="Proteomes" id="UP000054217">
    <property type="component" value="Unassembled WGS sequence"/>
</dbReference>
<name>A0A0C3P4E6_PISTI</name>
<protein>
    <recommendedName>
        <fullName evidence="2">Phenol hydroxylase-like C-terminal dimerisation domain-containing protein</fullName>
    </recommendedName>
</protein>
<proteinExistence type="predicted"/>
<dbReference type="HOGENOM" id="CLU_009665_7_0_1"/>
<dbReference type="GO" id="GO:0016491">
    <property type="term" value="F:oxidoreductase activity"/>
    <property type="evidence" value="ECO:0007669"/>
    <property type="project" value="UniProtKB-KW"/>
</dbReference>
<gene>
    <name evidence="3" type="ORF">M404DRAFT_997597</name>
</gene>
<evidence type="ECO:0000259" key="2">
    <source>
        <dbReference type="Pfam" id="PF07976"/>
    </source>
</evidence>
<dbReference type="InterPro" id="IPR012941">
    <property type="entry name" value="Phe_hydrox_C_dim_dom"/>
</dbReference>
<evidence type="ECO:0000313" key="3">
    <source>
        <dbReference type="EMBL" id="KIO07910.1"/>
    </source>
</evidence>
<dbReference type="OrthoDB" id="2677569at2759"/>
<dbReference type="InParanoid" id="A0A0C3P4E6"/>
<keyword evidence="1" id="KW-0560">Oxidoreductase</keyword>
<keyword evidence="4" id="KW-1185">Reference proteome</keyword>
<evidence type="ECO:0000313" key="4">
    <source>
        <dbReference type="Proteomes" id="UP000054217"/>
    </source>
</evidence>
<dbReference type="Pfam" id="PF07976">
    <property type="entry name" value="Phe_hydrox_dim"/>
    <property type="match status" value="1"/>
</dbReference>
<organism evidence="3 4">
    <name type="scientific">Pisolithus tinctorius Marx 270</name>
    <dbReference type="NCBI Taxonomy" id="870435"/>
    <lineage>
        <taxon>Eukaryota</taxon>
        <taxon>Fungi</taxon>
        <taxon>Dikarya</taxon>
        <taxon>Basidiomycota</taxon>
        <taxon>Agaricomycotina</taxon>
        <taxon>Agaricomycetes</taxon>
        <taxon>Agaricomycetidae</taxon>
        <taxon>Boletales</taxon>
        <taxon>Sclerodermatineae</taxon>
        <taxon>Pisolithaceae</taxon>
        <taxon>Pisolithus</taxon>
    </lineage>
</organism>
<accession>A0A0C3P4E6</accession>